<gene>
    <name evidence="2" type="ORF">PILCRDRAFT_828956</name>
</gene>
<proteinExistence type="predicted"/>
<dbReference type="EMBL" id="KN833077">
    <property type="protein sequence ID" value="KIM73658.1"/>
    <property type="molecule type" value="Genomic_DNA"/>
</dbReference>
<organism evidence="2 3">
    <name type="scientific">Piloderma croceum (strain F 1598)</name>
    <dbReference type="NCBI Taxonomy" id="765440"/>
    <lineage>
        <taxon>Eukaryota</taxon>
        <taxon>Fungi</taxon>
        <taxon>Dikarya</taxon>
        <taxon>Basidiomycota</taxon>
        <taxon>Agaricomycotina</taxon>
        <taxon>Agaricomycetes</taxon>
        <taxon>Agaricomycetidae</taxon>
        <taxon>Atheliales</taxon>
        <taxon>Atheliaceae</taxon>
        <taxon>Piloderma</taxon>
    </lineage>
</organism>
<keyword evidence="3" id="KW-1185">Reference proteome</keyword>
<reference evidence="3" key="2">
    <citation type="submission" date="2015-01" db="EMBL/GenBank/DDBJ databases">
        <title>Evolutionary Origins and Diversification of the Mycorrhizal Mutualists.</title>
        <authorList>
            <consortium name="DOE Joint Genome Institute"/>
            <consortium name="Mycorrhizal Genomics Consortium"/>
            <person name="Kohler A."/>
            <person name="Kuo A."/>
            <person name="Nagy L.G."/>
            <person name="Floudas D."/>
            <person name="Copeland A."/>
            <person name="Barry K.W."/>
            <person name="Cichocki N."/>
            <person name="Veneault-Fourrey C."/>
            <person name="LaButti K."/>
            <person name="Lindquist E.A."/>
            <person name="Lipzen A."/>
            <person name="Lundell T."/>
            <person name="Morin E."/>
            <person name="Murat C."/>
            <person name="Riley R."/>
            <person name="Ohm R."/>
            <person name="Sun H."/>
            <person name="Tunlid A."/>
            <person name="Henrissat B."/>
            <person name="Grigoriev I.V."/>
            <person name="Hibbett D.S."/>
            <person name="Martin F."/>
        </authorList>
    </citation>
    <scope>NUCLEOTIDE SEQUENCE [LARGE SCALE GENOMIC DNA]</scope>
    <source>
        <strain evidence="3">F 1598</strain>
    </source>
</reference>
<dbReference type="HOGENOM" id="CLU_1687343_0_0_1"/>
<name>A0A0C3AIL1_PILCF</name>
<dbReference type="AlphaFoldDB" id="A0A0C3AIL1"/>
<dbReference type="Proteomes" id="UP000054166">
    <property type="component" value="Unassembled WGS sequence"/>
</dbReference>
<evidence type="ECO:0000313" key="2">
    <source>
        <dbReference type="EMBL" id="KIM73658.1"/>
    </source>
</evidence>
<feature type="region of interest" description="Disordered" evidence="1">
    <location>
        <begin position="19"/>
        <end position="99"/>
    </location>
</feature>
<sequence>MIAGASNFFRKRAWSFSNAARKEERGRATSAPDTAIAGLPSPDENANAGEGGEGASAPDILLSQASSTSEIIPSAPLFKPAASSNPTRTQTHSLSRTPIPIPICSHKSKSHLVPVPVRLSVHSLVLSPAPIPALNPKIKIEEDPLQAHIEITPPAL</sequence>
<feature type="compositionally biased region" description="Polar residues" evidence="1">
    <location>
        <begin position="82"/>
        <end position="96"/>
    </location>
</feature>
<protein>
    <submittedName>
        <fullName evidence="2">Uncharacterized protein</fullName>
    </submittedName>
</protein>
<reference evidence="2 3" key="1">
    <citation type="submission" date="2014-04" db="EMBL/GenBank/DDBJ databases">
        <authorList>
            <consortium name="DOE Joint Genome Institute"/>
            <person name="Kuo A."/>
            <person name="Tarkka M."/>
            <person name="Buscot F."/>
            <person name="Kohler A."/>
            <person name="Nagy L.G."/>
            <person name="Floudas D."/>
            <person name="Copeland A."/>
            <person name="Barry K.W."/>
            <person name="Cichocki N."/>
            <person name="Veneault-Fourrey C."/>
            <person name="LaButti K."/>
            <person name="Lindquist E.A."/>
            <person name="Lipzen A."/>
            <person name="Lundell T."/>
            <person name="Morin E."/>
            <person name="Murat C."/>
            <person name="Sun H."/>
            <person name="Tunlid A."/>
            <person name="Henrissat B."/>
            <person name="Grigoriev I.V."/>
            <person name="Hibbett D.S."/>
            <person name="Martin F."/>
            <person name="Nordberg H.P."/>
            <person name="Cantor M.N."/>
            <person name="Hua S.X."/>
        </authorList>
    </citation>
    <scope>NUCLEOTIDE SEQUENCE [LARGE SCALE GENOMIC DNA]</scope>
    <source>
        <strain evidence="2 3">F 1598</strain>
    </source>
</reference>
<evidence type="ECO:0000256" key="1">
    <source>
        <dbReference type="SAM" id="MobiDB-lite"/>
    </source>
</evidence>
<dbReference type="InParanoid" id="A0A0C3AIL1"/>
<accession>A0A0C3AIL1</accession>
<evidence type="ECO:0000313" key="3">
    <source>
        <dbReference type="Proteomes" id="UP000054166"/>
    </source>
</evidence>